<proteinExistence type="predicted"/>
<feature type="domain" description="Enoyl reductase (ER)" evidence="1">
    <location>
        <begin position="10"/>
        <end position="340"/>
    </location>
</feature>
<dbReference type="AlphaFoldDB" id="A0A937R7A1"/>
<dbReference type="Gene3D" id="3.90.180.10">
    <property type="entry name" value="Medium-chain alcohol dehydrogenases, catalytic domain"/>
    <property type="match status" value="1"/>
</dbReference>
<keyword evidence="3" id="KW-1185">Reference proteome</keyword>
<dbReference type="SMART" id="SM00829">
    <property type="entry name" value="PKS_ER"/>
    <property type="match status" value="1"/>
</dbReference>
<dbReference type="SUPFAM" id="SSF51735">
    <property type="entry name" value="NAD(P)-binding Rossmann-fold domains"/>
    <property type="match status" value="1"/>
</dbReference>
<dbReference type="SUPFAM" id="SSF50129">
    <property type="entry name" value="GroES-like"/>
    <property type="match status" value="1"/>
</dbReference>
<dbReference type="InterPro" id="IPR036291">
    <property type="entry name" value="NAD(P)-bd_dom_sf"/>
</dbReference>
<dbReference type="Gene3D" id="3.40.50.720">
    <property type="entry name" value="NAD(P)-binding Rossmann-like Domain"/>
    <property type="match status" value="1"/>
</dbReference>
<dbReference type="InterPro" id="IPR013154">
    <property type="entry name" value="ADH-like_N"/>
</dbReference>
<name>A0A937R7A1_9ACTN</name>
<dbReference type="Pfam" id="PF00107">
    <property type="entry name" value="ADH_zinc_N"/>
    <property type="match status" value="1"/>
</dbReference>
<evidence type="ECO:0000259" key="1">
    <source>
        <dbReference type="SMART" id="SM00829"/>
    </source>
</evidence>
<reference evidence="2" key="1">
    <citation type="submission" date="2020-12" db="EMBL/GenBank/DDBJ databases">
        <title>Genomic characterization of non-nitrogen-fixing Frankia strains.</title>
        <authorList>
            <person name="Carlos-Shanley C."/>
            <person name="Guerra T."/>
            <person name="Hahn D."/>
        </authorList>
    </citation>
    <scope>NUCLEOTIDE SEQUENCE</scope>
    <source>
        <strain evidence="2">CN6</strain>
    </source>
</reference>
<dbReference type="EMBL" id="JAEACQ010000144">
    <property type="protein sequence ID" value="MBL7626616.1"/>
    <property type="molecule type" value="Genomic_DNA"/>
</dbReference>
<gene>
    <name evidence="2" type="ORF">I7412_05410</name>
</gene>
<dbReference type="InterPro" id="IPR051397">
    <property type="entry name" value="Zn-ADH-like_protein"/>
</dbReference>
<sequence length="344" mass="35456">MKALQVREHGDPTEVLDVVDVDLPEPGPGEVRIRVGAGSLNFNDIDRCRGKLVSVPVPPPYTLGMDVCGVVDAAGDGAAAWVGRRVVAITKNAIGGLAEYAIAPAVSVFDAPDGLDDAEATAFVIPFHTGALALLRRARLVAGETLLVHSGASGLGTAAIQLGRAVGARVIATVSSPAKAALCARLGAELVVDHTSEDFAEAVLEHTGDAGVDVVYDLAGGAFVGRSWTCVAREGRYLPIGFADDPRNGMTGQPLRLACIGNFSIVGVMLAWVDEVDPGMRRFGFNPFGRATAGEAHGQLLELLAAGAIRPHVGRRVALGGAAAALGDHEARRSVGRTVVEIGA</sequence>
<dbReference type="InterPro" id="IPR011032">
    <property type="entry name" value="GroES-like_sf"/>
</dbReference>
<protein>
    <submittedName>
        <fullName evidence="2">Zinc-binding dehydrogenase</fullName>
    </submittedName>
</protein>
<dbReference type="InterPro" id="IPR020843">
    <property type="entry name" value="ER"/>
</dbReference>
<dbReference type="Proteomes" id="UP000604475">
    <property type="component" value="Unassembled WGS sequence"/>
</dbReference>
<accession>A0A937R7A1</accession>
<dbReference type="RefSeq" id="WP_203005019.1">
    <property type="nucleotide sequence ID" value="NZ_JADWYU010000098.1"/>
</dbReference>
<dbReference type="GO" id="GO:0016491">
    <property type="term" value="F:oxidoreductase activity"/>
    <property type="evidence" value="ECO:0007669"/>
    <property type="project" value="InterPro"/>
</dbReference>
<dbReference type="Pfam" id="PF08240">
    <property type="entry name" value="ADH_N"/>
    <property type="match status" value="1"/>
</dbReference>
<dbReference type="InterPro" id="IPR013149">
    <property type="entry name" value="ADH-like_C"/>
</dbReference>
<organism evidence="2 3">
    <name type="scientific">Frankia nepalensis</name>
    <dbReference type="NCBI Taxonomy" id="1836974"/>
    <lineage>
        <taxon>Bacteria</taxon>
        <taxon>Bacillati</taxon>
        <taxon>Actinomycetota</taxon>
        <taxon>Actinomycetes</taxon>
        <taxon>Frankiales</taxon>
        <taxon>Frankiaceae</taxon>
        <taxon>Frankia</taxon>
    </lineage>
</organism>
<evidence type="ECO:0000313" key="3">
    <source>
        <dbReference type="Proteomes" id="UP000604475"/>
    </source>
</evidence>
<evidence type="ECO:0000313" key="2">
    <source>
        <dbReference type="EMBL" id="MBL7626616.1"/>
    </source>
</evidence>
<dbReference type="PANTHER" id="PTHR43677:SF4">
    <property type="entry name" value="QUINONE OXIDOREDUCTASE-LIKE PROTEIN 2"/>
    <property type="match status" value="1"/>
</dbReference>
<comment type="caution">
    <text evidence="2">The sequence shown here is derived from an EMBL/GenBank/DDBJ whole genome shotgun (WGS) entry which is preliminary data.</text>
</comment>
<dbReference type="PANTHER" id="PTHR43677">
    <property type="entry name" value="SHORT-CHAIN DEHYDROGENASE/REDUCTASE"/>
    <property type="match status" value="1"/>
</dbReference>